<keyword evidence="3" id="KW-1185">Reference proteome</keyword>
<feature type="compositionally biased region" description="Basic residues" evidence="1">
    <location>
        <begin position="64"/>
        <end position="73"/>
    </location>
</feature>
<comment type="caution">
    <text evidence="2">The sequence shown here is derived from an EMBL/GenBank/DDBJ whole genome shotgun (WGS) entry which is preliminary data.</text>
</comment>
<dbReference type="AlphaFoldDB" id="A0A081RPS6"/>
<dbReference type="Proteomes" id="UP000028059">
    <property type="component" value="Unassembled WGS sequence"/>
</dbReference>
<feature type="compositionally biased region" description="Basic and acidic residues" evidence="1">
    <location>
        <begin position="74"/>
        <end position="92"/>
    </location>
</feature>
<accession>A0A081RPS6</accession>
<evidence type="ECO:0000313" key="2">
    <source>
        <dbReference type="EMBL" id="KEQ57199.1"/>
    </source>
</evidence>
<feature type="region of interest" description="Disordered" evidence="1">
    <location>
        <begin position="59"/>
        <end position="99"/>
    </location>
</feature>
<reference evidence="2 3" key="1">
    <citation type="submission" date="2014-06" db="EMBL/GenBank/DDBJ databases">
        <authorList>
            <person name="Ngugi D.K."/>
            <person name="Blom J."/>
            <person name="Alam I."/>
            <person name="Rashid M."/>
            <person name="Ba Alawi W."/>
            <person name="Zhang G."/>
            <person name="Hikmawan T."/>
            <person name="Guan Y."/>
            <person name="Antunes A."/>
            <person name="Siam R."/>
            <person name="ElDorry H."/>
            <person name="Bajic V."/>
            <person name="Stingl U."/>
        </authorList>
    </citation>
    <scope>NUCLEOTIDE SEQUENCE [LARGE SCALE GENOMIC DNA]</scope>
    <source>
        <strain evidence="2">SCGC AAA799-N04</strain>
    </source>
</reference>
<sequence>MITFENRVRYEYKIKTAKVDTLVKSILSHRDPKSQKAKDASKFLDVLITEIDRFYEENGDLLSKKGKRPHPRSRLPENKEWNDNVEKYYEKNPRKRPKK</sequence>
<evidence type="ECO:0000256" key="1">
    <source>
        <dbReference type="SAM" id="MobiDB-lite"/>
    </source>
</evidence>
<gene>
    <name evidence="2" type="ORF">AAA799N04_00149</name>
</gene>
<protein>
    <submittedName>
        <fullName evidence="2">Uncharacterized protein</fullName>
    </submittedName>
</protein>
<name>A0A081RPS6_9ARCH</name>
<dbReference type="EMBL" id="JOKN01000002">
    <property type="protein sequence ID" value="KEQ57199.1"/>
    <property type="molecule type" value="Genomic_DNA"/>
</dbReference>
<organism evidence="2 3">
    <name type="scientific">Marine Group I thaumarchaeote SCGC AAA799-N04</name>
    <dbReference type="NCBI Taxonomy" id="1502293"/>
    <lineage>
        <taxon>Archaea</taxon>
        <taxon>Nitrososphaerota</taxon>
        <taxon>Marine Group I</taxon>
    </lineage>
</organism>
<proteinExistence type="predicted"/>
<evidence type="ECO:0000313" key="3">
    <source>
        <dbReference type="Proteomes" id="UP000028059"/>
    </source>
</evidence>
<dbReference type="PATRIC" id="fig|1502293.3.peg.135"/>